<accession>A0A1Y5EBC8</accession>
<protein>
    <submittedName>
        <fullName evidence="2">Uncharacterized protein</fullName>
    </submittedName>
</protein>
<proteinExistence type="predicted"/>
<comment type="caution">
    <text evidence="2">The sequence shown here is derived from an EMBL/GenBank/DDBJ whole genome shotgun (WGS) entry which is preliminary data.</text>
</comment>
<organism evidence="2 3">
    <name type="scientific">Colwellia psychrerythraea</name>
    <name type="common">Vibrio psychroerythus</name>
    <dbReference type="NCBI Taxonomy" id="28229"/>
    <lineage>
        <taxon>Bacteria</taxon>
        <taxon>Pseudomonadati</taxon>
        <taxon>Pseudomonadota</taxon>
        <taxon>Gammaproteobacteria</taxon>
        <taxon>Alteromonadales</taxon>
        <taxon>Colwelliaceae</taxon>
        <taxon>Colwellia</taxon>
    </lineage>
</organism>
<dbReference type="EMBL" id="MAAF01000067">
    <property type="protein sequence ID" value="OUR79968.1"/>
    <property type="molecule type" value="Genomic_DNA"/>
</dbReference>
<gene>
    <name evidence="2" type="ORF">A9Q75_11305</name>
</gene>
<feature type="coiled-coil region" evidence="1">
    <location>
        <begin position="86"/>
        <end position="113"/>
    </location>
</feature>
<dbReference type="Proteomes" id="UP000243053">
    <property type="component" value="Unassembled WGS sequence"/>
</dbReference>
<evidence type="ECO:0000256" key="1">
    <source>
        <dbReference type="SAM" id="Coils"/>
    </source>
</evidence>
<reference evidence="3" key="1">
    <citation type="journal article" date="2017" name="Proc. Natl. Acad. Sci. U.S.A.">
        <title>Simulation of Deepwater Horizon oil plume reveals substrate specialization within a complex community of hydrocarbon degraders.</title>
        <authorList>
            <person name="Hu P."/>
            <person name="Dubinsky E.A."/>
            <person name="Probst A.J."/>
            <person name="Wang J."/>
            <person name="Sieber C.M.K."/>
            <person name="Tom L.M."/>
            <person name="Gardinali P."/>
            <person name="Banfield J.F."/>
            <person name="Atlas R.M."/>
            <person name="Andersen G.L."/>
        </authorList>
    </citation>
    <scope>NUCLEOTIDE SEQUENCE [LARGE SCALE GENOMIC DNA]</scope>
</reference>
<evidence type="ECO:0000313" key="2">
    <source>
        <dbReference type="EMBL" id="OUR79968.1"/>
    </source>
</evidence>
<keyword evidence="1" id="KW-0175">Coiled coil</keyword>
<evidence type="ECO:0000313" key="3">
    <source>
        <dbReference type="Proteomes" id="UP000243053"/>
    </source>
</evidence>
<name>A0A1Y5EBC8_COLPS</name>
<sequence>MKKSNQDVARENEKKLCAFFESDEPRPICHGRLNKTKLLESLGIGSSAKTNKITKPLLDAENIKIAESNSKTAHKRAAEGESSDRVKLMQSQIEQLTRKLALTESKLDEYRRSEIGESFLMRTGRMIQMRRVNPNQASIDFDEDK</sequence>
<dbReference type="AlphaFoldDB" id="A0A1Y5EBC8"/>